<dbReference type="Proteomes" id="UP000650467">
    <property type="component" value="Unassembled WGS sequence"/>
</dbReference>
<comment type="subcellular location">
    <subcellularLocation>
        <location evidence="1">Cytoplasm</location>
        <location evidence="1">Cytoskeleton</location>
        <location evidence="1">Cilium axoneme</location>
    </subcellularLocation>
</comment>
<dbReference type="GO" id="GO:0005930">
    <property type="term" value="C:axoneme"/>
    <property type="evidence" value="ECO:0007669"/>
    <property type="project" value="UniProtKB-SubCell"/>
</dbReference>
<evidence type="ECO:0000313" key="3">
    <source>
        <dbReference type="EMBL" id="KAG2439487.1"/>
    </source>
</evidence>
<dbReference type="Gene3D" id="3.80.10.10">
    <property type="entry name" value="Ribonuclease Inhibitor"/>
    <property type="match status" value="1"/>
</dbReference>
<reference evidence="3" key="1">
    <citation type="journal article" date="2020" name="bioRxiv">
        <title>Comparative genomics of Chlamydomonas.</title>
        <authorList>
            <person name="Craig R.J."/>
            <person name="Hasan A.R."/>
            <person name="Ness R.W."/>
            <person name="Keightley P.D."/>
        </authorList>
    </citation>
    <scope>NUCLEOTIDE SEQUENCE</scope>
    <source>
        <strain evidence="3">SAG 7.73</strain>
    </source>
</reference>
<name>A0A835T9E3_CHLIN</name>
<comment type="caution">
    <text evidence="3">The sequence shown here is derived from an EMBL/GenBank/DDBJ whole genome shotgun (WGS) entry which is preliminary data.</text>
</comment>
<feature type="compositionally biased region" description="Gly residues" evidence="2">
    <location>
        <begin position="495"/>
        <end position="506"/>
    </location>
</feature>
<feature type="region of interest" description="Disordered" evidence="2">
    <location>
        <begin position="487"/>
        <end position="555"/>
    </location>
</feature>
<evidence type="ECO:0000256" key="2">
    <source>
        <dbReference type="SAM" id="MobiDB-lite"/>
    </source>
</evidence>
<keyword evidence="4" id="KW-1185">Reference proteome</keyword>
<evidence type="ECO:0000256" key="1">
    <source>
        <dbReference type="ARBA" id="ARBA00004430"/>
    </source>
</evidence>
<dbReference type="AlphaFoldDB" id="A0A835T9E3"/>
<feature type="compositionally biased region" description="Gly residues" evidence="2">
    <location>
        <begin position="514"/>
        <end position="543"/>
    </location>
</feature>
<evidence type="ECO:0000313" key="4">
    <source>
        <dbReference type="Proteomes" id="UP000650467"/>
    </source>
</evidence>
<dbReference type="InterPro" id="IPR032675">
    <property type="entry name" value="LRR_dom_sf"/>
</dbReference>
<organism evidence="3 4">
    <name type="scientific">Chlamydomonas incerta</name>
    <dbReference type="NCBI Taxonomy" id="51695"/>
    <lineage>
        <taxon>Eukaryota</taxon>
        <taxon>Viridiplantae</taxon>
        <taxon>Chlorophyta</taxon>
        <taxon>core chlorophytes</taxon>
        <taxon>Chlorophyceae</taxon>
        <taxon>CS clade</taxon>
        <taxon>Chlamydomonadales</taxon>
        <taxon>Chlamydomonadaceae</taxon>
        <taxon>Chlamydomonas</taxon>
    </lineage>
</organism>
<gene>
    <name evidence="3" type="ORF">HXX76_004841</name>
</gene>
<dbReference type="SUPFAM" id="SSF52047">
    <property type="entry name" value="RNI-like"/>
    <property type="match status" value="1"/>
</dbReference>
<accession>A0A835T9E3</accession>
<sequence length="572" mass="59971">MEEEDGPAGSNEERGRAACSVIAALGPHAGVTACRLDRWDYLPASAAAGLLASLPSLDSLELSGAYRVDLDALLLAPPPGLSGVTCLRINADHILLAPDLLRSAAPPTQLRELRLSGVQLNDQRSDNELCAALGVLTQLTQLELVTFSAATRPGMVALRGIHNETLRVHPLARLPAALTNLTALRILVVSDQHLELRTANALLGCLPALPHLEELVMPEARTKEEGWLGLQQATSLTRVHLYSIELKGQARQRAPGSISWWRKLRLEDTCLPELAAICPLPGLVSFIATLYMRYGDGPPPAKDFAGMDRVLATLGGAEEVRLWLELDCDIWPGLSRILGQLPGLAEVVVRARAPHPLAAPDLAALLGAATRLQYLDINNAAINDEGLRPLGDLPQLVKVCLGLADRGDGEGHSPAAVRWLAAVMAARRRPCLLVAPHLQDDELQELEEWQAEDPGPRGGLPVAAALPDLLLPLPGDPAYSAGPFFRAHQQQQQQHGGGGGGAGGSSSAGHHHGGGGGDGARFAGGGGGGSSGGGSGPGPGGSPSGSFSMVDPDDPVVLLSNSVNDFFRRVDL</sequence>
<protein>
    <submittedName>
        <fullName evidence="3">Uncharacterized protein</fullName>
    </submittedName>
</protein>
<dbReference type="OrthoDB" id="528096at2759"/>
<proteinExistence type="predicted"/>
<dbReference type="EMBL" id="JAEHOC010000008">
    <property type="protein sequence ID" value="KAG2439487.1"/>
    <property type="molecule type" value="Genomic_DNA"/>
</dbReference>